<keyword evidence="3" id="KW-1185">Reference proteome</keyword>
<feature type="region of interest" description="Disordered" evidence="1">
    <location>
        <begin position="39"/>
        <end position="61"/>
    </location>
</feature>
<dbReference type="Proteomes" id="UP000240971">
    <property type="component" value="Unassembled WGS sequence"/>
</dbReference>
<accession>A0A2P8HDJ3</accession>
<proteinExistence type="predicted"/>
<comment type="caution">
    <text evidence="2">The sequence shown here is derived from an EMBL/GenBank/DDBJ whole genome shotgun (WGS) entry which is preliminary data.</text>
</comment>
<evidence type="ECO:0000313" key="2">
    <source>
        <dbReference type="EMBL" id="PSL44300.1"/>
    </source>
</evidence>
<dbReference type="EMBL" id="PYAW01000006">
    <property type="protein sequence ID" value="PSL44300.1"/>
    <property type="molecule type" value="Genomic_DNA"/>
</dbReference>
<reference evidence="2 3" key="1">
    <citation type="submission" date="2018-03" db="EMBL/GenBank/DDBJ databases">
        <title>Genomic Encyclopedia of Archaeal and Bacterial Type Strains, Phase II (KMG-II): from individual species to whole genera.</title>
        <authorList>
            <person name="Goeker M."/>
        </authorList>
    </citation>
    <scope>NUCLEOTIDE SEQUENCE [LARGE SCALE GENOMIC DNA]</scope>
    <source>
        <strain evidence="2 3">DSM 24859</strain>
    </source>
</reference>
<evidence type="ECO:0000313" key="3">
    <source>
        <dbReference type="Proteomes" id="UP000240971"/>
    </source>
</evidence>
<dbReference type="RefSeq" id="WP_106530582.1">
    <property type="nucleotide sequence ID" value="NZ_PYAW01000006.1"/>
</dbReference>
<evidence type="ECO:0000256" key="1">
    <source>
        <dbReference type="SAM" id="MobiDB-lite"/>
    </source>
</evidence>
<protein>
    <submittedName>
        <fullName evidence="2">Uncharacterized protein</fullName>
    </submittedName>
</protein>
<organism evidence="2 3">
    <name type="scientific">Chitinophaga niastensis</name>
    <dbReference type="NCBI Taxonomy" id="536980"/>
    <lineage>
        <taxon>Bacteria</taxon>
        <taxon>Pseudomonadati</taxon>
        <taxon>Bacteroidota</taxon>
        <taxon>Chitinophagia</taxon>
        <taxon>Chitinophagales</taxon>
        <taxon>Chitinophagaceae</taxon>
        <taxon>Chitinophaga</taxon>
    </lineage>
</organism>
<dbReference type="AlphaFoldDB" id="A0A2P8HDJ3"/>
<sequence length="61" mass="7055">MLSLSKRGKVGKQPAGTIYVLASQEAAFVKAKYYMKERNVHRKHKQRKQNGKKMLLASFFQ</sequence>
<feature type="compositionally biased region" description="Basic residues" evidence="1">
    <location>
        <begin position="39"/>
        <end position="51"/>
    </location>
</feature>
<name>A0A2P8HDJ3_CHINA</name>
<gene>
    <name evidence="2" type="ORF">CLV51_106166</name>
</gene>